<protein>
    <submittedName>
        <fullName evidence="3">Uncharacterized protein</fullName>
    </submittedName>
</protein>
<sequence>MPRRWCSALGLITVAPWLLVSVQNLTDDAPDGTYRSVLAMLAAQLLVLLAFAATWTRWKAVPALLALSVAAYALAAIFAAIENDGSPVLAVILFTLAPAMAALPIILSSRGQTAGSGRVPQPRPAAELVGAADPRTPVQ</sequence>
<keyword evidence="2" id="KW-0812">Transmembrane</keyword>
<feature type="region of interest" description="Disordered" evidence="1">
    <location>
        <begin position="111"/>
        <end position="139"/>
    </location>
</feature>
<dbReference type="AlphaFoldDB" id="A0A5M3VXN9"/>
<evidence type="ECO:0000313" key="3">
    <source>
        <dbReference type="EMBL" id="GES01637.1"/>
    </source>
</evidence>
<evidence type="ECO:0000313" key="4">
    <source>
        <dbReference type="Proteomes" id="UP000334990"/>
    </source>
</evidence>
<dbReference type="Proteomes" id="UP000334990">
    <property type="component" value="Unassembled WGS sequence"/>
</dbReference>
<dbReference type="RefSeq" id="WP_155337912.1">
    <property type="nucleotide sequence ID" value="NZ_BAAABN010000061.1"/>
</dbReference>
<keyword evidence="4" id="KW-1185">Reference proteome</keyword>
<feature type="transmembrane region" description="Helical" evidence="2">
    <location>
        <begin position="34"/>
        <end position="53"/>
    </location>
</feature>
<proteinExistence type="predicted"/>
<keyword evidence="2" id="KW-1133">Transmembrane helix</keyword>
<gene>
    <name evidence="3" type="ORF">Acor_37010</name>
</gene>
<comment type="caution">
    <text evidence="3">The sequence shown here is derived from an EMBL/GenBank/DDBJ whole genome shotgun (WGS) entry which is preliminary data.</text>
</comment>
<reference evidence="3 4" key="1">
    <citation type="submission" date="2019-10" db="EMBL/GenBank/DDBJ databases">
        <title>Whole genome shotgun sequence of Acrocarpospora corrugata NBRC 13972.</title>
        <authorList>
            <person name="Ichikawa N."/>
            <person name="Kimura A."/>
            <person name="Kitahashi Y."/>
            <person name="Komaki H."/>
            <person name="Oguchi A."/>
        </authorList>
    </citation>
    <scope>NUCLEOTIDE SEQUENCE [LARGE SCALE GENOMIC DNA]</scope>
    <source>
        <strain evidence="3 4">NBRC 13972</strain>
    </source>
</reference>
<accession>A0A5M3VXN9</accession>
<evidence type="ECO:0000256" key="1">
    <source>
        <dbReference type="SAM" id="MobiDB-lite"/>
    </source>
</evidence>
<feature type="transmembrane region" description="Helical" evidence="2">
    <location>
        <begin position="60"/>
        <end position="81"/>
    </location>
</feature>
<keyword evidence="2" id="KW-0472">Membrane</keyword>
<evidence type="ECO:0000256" key="2">
    <source>
        <dbReference type="SAM" id="Phobius"/>
    </source>
</evidence>
<dbReference type="EMBL" id="BLAD01000052">
    <property type="protein sequence ID" value="GES01637.1"/>
    <property type="molecule type" value="Genomic_DNA"/>
</dbReference>
<organism evidence="3 4">
    <name type="scientific">Acrocarpospora corrugata</name>
    <dbReference type="NCBI Taxonomy" id="35763"/>
    <lineage>
        <taxon>Bacteria</taxon>
        <taxon>Bacillati</taxon>
        <taxon>Actinomycetota</taxon>
        <taxon>Actinomycetes</taxon>
        <taxon>Streptosporangiales</taxon>
        <taxon>Streptosporangiaceae</taxon>
        <taxon>Acrocarpospora</taxon>
    </lineage>
</organism>
<feature type="transmembrane region" description="Helical" evidence="2">
    <location>
        <begin position="87"/>
        <end position="107"/>
    </location>
</feature>
<name>A0A5M3VXN9_9ACTN</name>